<reference evidence="3" key="1">
    <citation type="submission" date="2014-12" db="EMBL/GenBank/DDBJ databases">
        <title>Insight into the proteome of Arion vulgaris.</title>
        <authorList>
            <person name="Aradska J."/>
            <person name="Bulat T."/>
            <person name="Smidak R."/>
            <person name="Sarate P."/>
            <person name="Gangsoo J."/>
            <person name="Sialana F."/>
            <person name="Bilban M."/>
            <person name="Lubec G."/>
        </authorList>
    </citation>
    <scope>NUCLEOTIDE SEQUENCE</scope>
    <source>
        <tissue evidence="3">Skin</tissue>
    </source>
</reference>
<dbReference type="InterPro" id="IPR013087">
    <property type="entry name" value="Znf_C2H2_type"/>
</dbReference>
<feature type="non-terminal residue" evidence="3">
    <location>
        <position position="1"/>
    </location>
</feature>
<keyword evidence="1" id="KW-0862">Zinc</keyword>
<dbReference type="PROSITE" id="PS50157">
    <property type="entry name" value="ZINC_FINGER_C2H2_2"/>
    <property type="match status" value="1"/>
</dbReference>
<dbReference type="GO" id="GO:0008270">
    <property type="term" value="F:zinc ion binding"/>
    <property type="evidence" value="ECO:0007669"/>
    <property type="project" value="UniProtKB-KW"/>
</dbReference>
<accession>A0A0B7B112</accession>
<dbReference type="EMBL" id="HACG01039702">
    <property type="protein sequence ID" value="CEK86567.1"/>
    <property type="molecule type" value="Transcribed_RNA"/>
</dbReference>
<name>A0A0B7B112_9EUPU</name>
<feature type="domain" description="C2H2-type" evidence="2">
    <location>
        <begin position="262"/>
        <end position="289"/>
    </location>
</feature>
<dbReference type="InterPro" id="IPR036236">
    <property type="entry name" value="Znf_C2H2_sf"/>
</dbReference>
<feature type="non-terminal residue" evidence="3">
    <location>
        <position position="296"/>
    </location>
</feature>
<organism evidence="3">
    <name type="scientific">Arion vulgaris</name>
    <dbReference type="NCBI Taxonomy" id="1028688"/>
    <lineage>
        <taxon>Eukaryota</taxon>
        <taxon>Metazoa</taxon>
        <taxon>Spiralia</taxon>
        <taxon>Lophotrochozoa</taxon>
        <taxon>Mollusca</taxon>
        <taxon>Gastropoda</taxon>
        <taxon>Heterobranchia</taxon>
        <taxon>Euthyneura</taxon>
        <taxon>Panpulmonata</taxon>
        <taxon>Eupulmonata</taxon>
        <taxon>Stylommatophora</taxon>
        <taxon>Helicina</taxon>
        <taxon>Arionoidea</taxon>
        <taxon>Arionidae</taxon>
        <taxon>Arion</taxon>
    </lineage>
</organism>
<sequence>DDTNVPHVMAEIKQELDNESEYRNLEPVPYLTDIKLEQQCQISQDIISSEDLNMETSKCDICDDEMVGEEEVVKQAELWGEDRHIKNEIIDDTLNHFTNTQDDVQKIKVESEYNVEHSQFVGHDVLSENLPEHTRNIDNSSRDMEEGLERLTEHTRNIMKNTLDETEDFEMVHGHKGNTIIKRENMNGDLCFVSTEQTINDLRESVKVVRDYQDMTDDGMDKMCENDDNLSVNSGYCSTMSEHESCISKKSSRHIVSSQSLDKCDVCGTECKQTCHIQRRIRTHAGEKVYKCDVCG</sequence>
<dbReference type="AlphaFoldDB" id="A0A0B7B112"/>
<dbReference type="SUPFAM" id="SSF57667">
    <property type="entry name" value="beta-beta-alpha zinc fingers"/>
    <property type="match status" value="1"/>
</dbReference>
<gene>
    <name evidence="3" type="primary">ORF154450</name>
</gene>
<evidence type="ECO:0000259" key="2">
    <source>
        <dbReference type="PROSITE" id="PS50157"/>
    </source>
</evidence>
<keyword evidence="1" id="KW-0863">Zinc-finger</keyword>
<proteinExistence type="predicted"/>
<protein>
    <recommendedName>
        <fullName evidence="2">C2H2-type domain-containing protein</fullName>
    </recommendedName>
</protein>
<keyword evidence="1" id="KW-0479">Metal-binding</keyword>
<evidence type="ECO:0000313" key="3">
    <source>
        <dbReference type="EMBL" id="CEK86567.1"/>
    </source>
</evidence>
<dbReference type="Gene3D" id="3.30.160.60">
    <property type="entry name" value="Classic Zinc Finger"/>
    <property type="match status" value="1"/>
</dbReference>
<evidence type="ECO:0000256" key="1">
    <source>
        <dbReference type="PROSITE-ProRule" id="PRU00042"/>
    </source>
</evidence>